<sequence>MKFSKIAILLIVLTLCGGTLMFADAATQKVRVILNGSELDDNGLIVDNKTYLPLRQIANGLQAIVSWDNQTKKATLYKPNVHMILFQDKVVFGNVDKGNRYTFNVLSQIDNLTTEVSAVKVSITDPNGTEKVIQSQSVNITKDNFWYRTEDIKYNFEFAGKYAVRFYMKTSAADEWTVVSEKLITSQ</sequence>
<keyword evidence="1" id="KW-0732">Signal</keyword>
<dbReference type="Pfam" id="PF07833">
    <property type="entry name" value="Cu_amine_oxidN1"/>
    <property type="match status" value="1"/>
</dbReference>
<gene>
    <name evidence="3" type="ORF">GCM10010918_56340</name>
</gene>
<evidence type="ECO:0000313" key="3">
    <source>
        <dbReference type="EMBL" id="GGG90201.1"/>
    </source>
</evidence>
<keyword evidence="4" id="KW-1185">Reference proteome</keyword>
<comment type="caution">
    <text evidence="3">The sequence shown here is derived from an EMBL/GenBank/DDBJ whole genome shotgun (WGS) entry which is preliminary data.</text>
</comment>
<protein>
    <recommendedName>
        <fullName evidence="2">Copper amine oxidase-like N-terminal domain-containing protein</fullName>
    </recommendedName>
</protein>
<dbReference type="InterPro" id="IPR036582">
    <property type="entry name" value="Mao_N_sf"/>
</dbReference>
<name>A0A917MBY5_9BACL</name>
<reference evidence="3 4" key="1">
    <citation type="journal article" date="2014" name="Int. J. Syst. Evol. Microbiol.">
        <title>Complete genome sequence of Corynebacterium casei LMG S-19264T (=DSM 44701T), isolated from a smear-ripened cheese.</title>
        <authorList>
            <consortium name="US DOE Joint Genome Institute (JGI-PGF)"/>
            <person name="Walter F."/>
            <person name="Albersmeier A."/>
            <person name="Kalinowski J."/>
            <person name="Ruckert C."/>
        </authorList>
    </citation>
    <scope>NUCLEOTIDE SEQUENCE [LARGE SCALE GENOMIC DNA]</scope>
    <source>
        <strain evidence="3 4">CGMCC 1.15286</strain>
    </source>
</reference>
<dbReference type="RefSeq" id="WP_188893014.1">
    <property type="nucleotide sequence ID" value="NZ_BMHY01000023.1"/>
</dbReference>
<evidence type="ECO:0000313" key="4">
    <source>
        <dbReference type="Proteomes" id="UP000600247"/>
    </source>
</evidence>
<evidence type="ECO:0000256" key="1">
    <source>
        <dbReference type="SAM" id="SignalP"/>
    </source>
</evidence>
<feature type="signal peptide" evidence="1">
    <location>
        <begin position="1"/>
        <end position="25"/>
    </location>
</feature>
<dbReference type="InterPro" id="IPR012854">
    <property type="entry name" value="Cu_amine_oxidase-like_N"/>
</dbReference>
<evidence type="ECO:0000259" key="2">
    <source>
        <dbReference type="Pfam" id="PF07833"/>
    </source>
</evidence>
<organism evidence="3 4">
    <name type="scientific">Paenibacillus radicis</name>
    <name type="common">ex Gao et al. 2016</name>
    <dbReference type="NCBI Taxonomy" id="1737354"/>
    <lineage>
        <taxon>Bacteria</taxon>
        <taxon>Bacillati</taxon>
        <taxon>Bacillota</taxon>
        <taxon>Bacilli</taxon>
        <taxon>Bacillales</taxon>
        <taxon>Paenibacillaceae</taxon>
        <taxon>Paenibacillus</taxon>
    </lineage>
</organism>
<feature type="chain" id="PRO_5036849776" description="Copper amine oxidase-like N-terminal domain-containing protein" evidence="1">
    <location>
        <begin position="26"/>
        <end position="187"/>
    </location>
</feature>
<dbReference type="Proteomes" id="UP000600247">
    <property type="component" value="Unassembled WGS sequence"/>
</dbReference>
<dbReference type="EMBL" id="BMHY01000023">
    <property type="protein sequence ID" value="GGG90201.1"/>
    <property type="molecule type" value="Genomic_DNA"/>
</dbReference>
<accession>A0A917MBY5</accession>
<dbReference type="AlphaFoldDB" id="A0A917MBY5"/>
<dbReference type="SUPFAM" id="SSF55383">
    <property type="entry name" value="Copper amine oxidase, domain N"/>
    <property type="match status" value="1"/>
</dbReference>
<proteinExistence type="predicted"/>
<feature type="domain" description="Copper amine oxidase-like N-terminal" evidence="2">
    <location>
        <begin position="34"/>
        <end position="92"/>
    </location>
</feature>